<dbReference type="Pfam" id="PF12937">
    <property type="entry name" value="F-box-like"/>
    <property type="match status" value="1"/>
</dbReference>
<dbReference type="Gene3D" id="3.40.50.1820">
    <property type="entry name" value="alpha/beta hydrolase"/>
    <property type="match status" value="1"/>
</dbReference>
<evidence type="ECO:0000256" key="2">
    <source>
        <dbReference type="ARBA" id="ARBA00022723"/>
    </source>
</evidence>
<dbReference type="InterPro" id="IPR007052">
    <property type="entry name" value="CS_dom"/>
</dbReference>
<keyword evidence="2" id="KW-0479">Metal-binding</keyword>
<accession>A0A4S2L299</accession>
<reference evidence="9 10" key="1">
    <citation type="journal article" date="2019" name="Philos. Trans. R. Soc. Lond., B, Biol. Sci.">
        <title>Ant behaviour and brain gene expression of defending hosts depend on the ecological success of the intruding social parasite.</title>
        <authorList>
            <person name="Kaur R."/>
            <person name="Stoldt M."/>
            <person name="Jongepier E."/>
            <person name="Feldmeyer B."/>
            <person name="Menzel F."/>
            <person name="Bornberg-Bauer E."/>
            <person name="Foitzik S."/>
        </authorList>
    </citation>
    <scope>NUCLEOTIDE SEQUENCE [LARGE SCALE GENOMIC DNA]</scope>
    <source>
        <tissue evidence="9">Whole body</tissue>
    </source>
</reference>
<feature type="domain" description="F-box" evidence="6">
    <location>
        <begin position="1070"/>
        <end position="1116"/>
    </location>
</feature>
<dbReference type="GO" id="GO:0046872">
    <property type="term" value="F:metal ion binding"/>
    <property type="evidence" value="ECO:0007669"/>
    <property type="project" value="UniProtKB-KW"/>
</dbReference>
<feature type="domain" description="CHORD" evidence="8">
    <location>
        <begin position="230"/>
        <end position="289"/>
    </location>
</feature>
<organism evidence="9 10">
    <name type="scientific">Temnothorax longispinosus</name>
    <dbReference type="NCBI Taxonomy" id="300112"/>
    <lineage>
        <taxon>Eukaryota</taxon>
        <taxon>Metazoa</taxon>
        <taxon>Ecdysozoa</taxon>
        <taxon>Arthropoda</taxon>
        <taxon>Hexapoda</taxon>
        <taxon>Insecta</taxon>
        <taxon>Pterygota</taxon>
        <taxon>Neoptera</taxon>
        <taxon>Endopterygota</taxon>
        <taxon>Hymenoptera</taxon>
        <taxon>Apocrita</taxon>
        <taxon>Aculeata</taxon>
        <taxon>Formicoidea</taxon>
        <taxon>Formicidae</taxon>
        <taxon>Myrmicinae</taxon>
        <taxon>Temnothorax</taxon>
    </lineage>
</organism>
<dbReference type="Pfam" id="PF03959">
    <property type="entry name" value="FSH1"/>
    <property type="match status" value="1"/>
</dbReference>
<dbReference type="SUPFAM" id="SSF52047">
    <property type="entry name" value="RNI-like"/>
    <property type="match status" value="1"/>
</dbReference>
<feature type="domain" description="CHORD" evidence="8">
    <location>
        <begin position="88"/>
        <end position="145"/>
    </location>
</feature>
<gene>
    <name evidence="9" type="ORF">DBV15_05605</name>
</gene>
<evidence type="ECO:0000256" key="4">
    <source>
        <dbReference type="ARBA" id="ARBA00022833"/>
    </source>
</evidence>
<dbReference type="Gene3D" id="1.20.1280.50">
    <property type="match status" value="1"/>
</dbReference>
<dbReference type="PROSITE" id="PS51203">
    <property type="entry name" value="CS"/>
    <property type="match status" value="1"/>
</dbReference>
<dbReference type="CDD" id="cd06488">
    <property type="entry name" value="p23_melusin_like"/>
    <property type="match status" value="1"/>
</dbReference>
<feature type="compositionally biased region" description="Basic and acidic residues" evidence="5">
    <location>
        <begin position="145"/>
        <end position="161"/>
    </location>
</feature>
<keyword evidence="10" id="KW-1185">Reference proteome</keyword>
<protein>
    <recommendedName>
        <fullName evidence="11">F-box domain-containing protein</fullName>
    </recommendedName>
</protein>
<name>A0A4S2L299_9HYME</name>
<dbReference type="FunFam" id="3.40.50.1820:FF:000073">
    <property type="entry name" value="esterase OVCA2 isoform X6"/>
    <property type="match status" value="1"/>
</dbReference>
<comment type="similarity">
    <text evidence="1">Belongs to the LovG family.</text>
</comment>
<evidence type="ECO:0000256" key="5">
    <source>
        <dbReference type="SAM" id="MobiDB-lite"/>
    </source>
</evidence>
<dbReference type="InterPro" id="IPR029058">
    <property type="entry name" value="AB_hydrolase_fold"/>
</dbReference>
<dbReference type="Pfam" id="PF04968">
    <property type="entry name" value="CHORD"/>
    <property type="match status" value="2"/>
</dbReference>
<dbReference type="InterPro" id="IPR032675">
    <property type="entry name" value="LRR_dom_sf"/>
</dbReference>
<evidence type="ECO:0008006" key="11">
    <source>
        <dbReference type="Google" id="ProtNLM"/>
    </source>
</evidence>
<proteinExistence type="inferred from homology"/>
<sequence length="1443" mass="164673">MYASFVFLDPIGLAQRTHWLLERMRNSIPCFLSTMDSTVSFPLNQTYRKKGGRSSAPSSSENHEPKVNQLPGEVDVWEVCATHFYFYPTIPFELLAWNLDFGDACLHHPGHPVFHDAYKGWSCCSKKCTDFTEFLNIKGCTRSKHSNDKPPEPEKPPVDKSKAGEVIQVVTKLLRNEAALARPSFDAPQLMLSPTISPALLEVELSYIRGLTALEADKPTDNTVQIGQTCKNNSCKGTYEGIASDKEVCNYHPGVPIFHEGLKYWSCCQKKTTEFSTFLEQPGCTQGRHVWFSKNVGKKAQCRMDWHQTGSHVVVSIFAKKYLPSQSFIKLNPIHLTVELFFVEENSRYNLDIELRGIVNVEQSSVHMLPTKVEIKLKKADIGSWSKLDVPRDAEPKDLESNKNLANLNSQIEAVDLKYGGSDVYVSVLYTLVYTNLFDMRDMPPTRVSIVYLKSRTMLASGSKLRILALHGYMQSDVIFSAKLGALRKGFKKEIDFTFVRAPHKVPSQDGTDQVDTDENGYGWWFNTEDHVFKATVPSDSCVGFDDSVAVIEKAFLEQGPFDGILGFSQGAAFVCILCAMKKKKILQIEFDFAIMISGFKSLCAPHAKYYDEEIDIPSLHIYGENDQVIPTVMAEQISSLFPNKKELNNFDSSSAQLNGNMKIPDSFMFKIPRLLGSFFNLKIKVLQFMSKTLNFDGTALTSASLHVLNIDRIELGDLMADLNEEDEESKRRTSLLPILTRENMPSSSLHYNDMKGISVYSQPIGEHSPFFASLVQQFVKNVLSFSSQYGGSNSISYAAANIIGSYSKFPEYGDFPQTFAMRTYGPWWDKAPSRSIDYMPQNNMEVVSQDYINVEYAVAVYPIRVSIYEVYNPGSVVRIWAQDPNDRWFLLWNGPPQIVPSTSRMFSPPLRSCDFKTKTLRLEFNHSLLDYYTELDAVLLIGTTELILPKDQSHKRSITNLLKSINYKYPCHWDVHNLTPDYEDAHMDIIHLKKTFDEHCITLPNMFCDKSGRVLNLYKSKLISQLGPLYYYVPPLKEGSSSMQHFLSEELSKFTNNRVSLDESKKSTHGSFSVLPHEIMIKILRNLDLMSLCHMGRVNKYFNNLVQDPLLYKSLNLKPYWHIISTKALHYLAFKCKYLRRLDLSWCDSFSVSDLEKFLDTCGSLLTHLRLDCCSCIDDSAMLKISTVCKNLNELSLRNCDSIKDQGFLCLENLESLERLDLYRTRIKTQTLCKILRKNRRMRHLHIGGTDKYLNVDEVAMELRNSCPDLESIDLWKAHTLTSQGIDALADCKNLREVDFGWWYIMNLKSMGSRRANLRFANCESATLIQSYVSSHGSTTGHGDSFRRLLSSCEHLEKVFLVSFRQLTERDLRELTLCKNLKQLDLLGSLYLTTEICYAFFINCPKLEMIDLSFCDNITDRSIQQWQQMYPHVAIKRLKNNE</sequence>
<comment type="caution">
    <text evidence="9">The sequence shown here is derived from an EMBL/GenBank/DDBJ whole genome shotgun (WGS) entry which is preliminary data.</text>
</comment>
<evidence type="ECO:0000313" key="10">
    <source>
        <dbReference type="Proteomes" id="UP000310200"/>
    </source>
</evidence>
<keyword evidence="4" id="KW-0862">Zinc</keyword>
<dbReference type="PANTHER" id="PTHR46983:SF3">
    <property type="entry name" value="CHPADIPLOID STATE MAINTENANCE PROTEIN CHPA"/>
    <property type="match status" value="1"/>
</dbReference>
<dbReference type="SMART" id="SM00367">
    <property type="entry name" value="LRR_CC"/>
    <property type="match status" value="6"/>
</dbReference>
<dbReference type="Pfam" id="PF04969">
    <property type="entry name" value="CS"/>
    <property type="match status" value="1"/>
</dbReference>
<keyword evidence="3" id="KW-0677">Repeat</keyword>
<dbReference type="InterPro" id="IPR039790">
    <property type="entry name" value="CHRD1"/>
</dbReference>
<dbReference type="Gene3D" id="2.60.40.790">
    <property type="match status" value="1"/>
</dbReference>
<dbReference type="SUPFAM" id="SSF53474">
    <property type="entry name" value="alpha/beta-Hydrolases"/>
    <property type="match status" value="1"/>
</dbReference>
<dbReference type="STRING" id="300112.A0A4S2L299"/>
<dbReference type="Gene3D" id="3.80.10.10">
    <property type="entry name" value="Ribonuclease Inhibitor"/>
    <property type="match status" value="2"/>
</dbReference>
<dbReference type="PANTHER" id="PTHR46983">
    <property type="entry name" value="CYSTEINE AND HISTIDINE-RICH DOMAIN-CONTAINING PROTEIN 1"/>
    <property type="match status" value="1"/>
</dbReference>
<dbReference type="SMART" id="SM00256">
    <property type="entry name" value="FBOX"/>
    <property type="match status" value="2"/>
</dbReference>
<feature type="domain" description="CS" evidence="7">
    <location>
        <begin position="299"/>
        <end position="389"/>
    </location>
</feature>
<evidence type="ECO:0000259" key="8">
    <source>
        <dbReference type="PROSITE" id="PS51401"/>
    </source>
</evidence>
<feature type="region of interest" description="Disordered" evidence="5">
    <location>
        <begin position="142"/>
        <end position="161"/>
    </location>
</feature>
<evidence type="ECO:0000256" key="3">
    <source>
        <dbReference type="ARBA" id="ARBA00022737"/>
    </source>
</evidence>
<dbReference type="InterPro" id="IPR007051">
    <property type="entry name" value="CHORD_dom"/>
</dbReference>
<evidence type="ECO:0000313" key="9">
    <source>
        <dbReference type="EMBL" id="TGZ54579.1"/>
    </source>
</evidence>
<dbReference type="Proteomes" id="UP000310200">
    <property type="component" value="Unassembled WGS sequence"/>
</dbReference>
<dbReference type="InterPro" id="IPR001810">
    <property type="entry name" value="F-box_dom"/>
</dbReference>
<evidence type="ECO:0000259" key="7">
    <source>
        <dbReference type="PROSITE" id="PS51203"/>
    </source>
</evidence>
<dbReference type="SUPFAM" id="SSF49764">
    <property type="entry name" value="HSP20-like chaperones"/>
    <property type="match status" value="1"/>
</dbReference>
<dbReference type="InterPro" id="IPR005645">
    <property type="entry name" value="FSH-like_dom"/>
</dbReference>
<dbReference type="InterPro" id="IPR006553">
    <property type="entry name" value="Leu-rich_rpt_Cys-con_subtyp"/>
</dbReference>
<dbReference type="PROSITE" id="PS51401">
    <property type="entry name" value="CHORD"/>
    <property type="match status" value="2"/>
</dbReference>
<evidence type="ECO:0000259" key="6">
    <source>
        <dbReference type="PROSITE" id="PS50181"/>
    </source>
</evidence>
<feature type="region of interest" description="Disordered" evidence="5">
    <location>
        <begin position="47"/>
        <end position="67"/>
    </location>
</feature>
<dbReference type="EMBL" id="QBLH01000638">
    <property type="protein sequence ID" value="TGZ54579.1"/>
    <property type="molecule type" value="Genomic_DNA"/>
</dbReference>
<dbReference type="InterPro" id="IPR008978">
    <property type="entry name" value="HSP20-like_chaperone"/>
</dbReference>
<dbReference type="Gene3D" id="4.10.1130.20">
    <property type="match status" value="2"/>
</dbReference>
<evidence type="ECO:0000256" key="1">
    <source>
        <dbReference type="ARBA" id="ARBA00005863"/>
    </source>
</evidence>
<dbReference type="PROSITE" id="PS50181">
    <property type="entry name" value="FBOX"/>
    <property type="match status" value="1"/>
</dbReference>